<proteinExistence type="predicted"/>
<name>A0AAE1SJJ2_9SOLA</name>
<evidence type="ECO:0000313" key="1">
    <source>
        <dbReference type="EMBL" id="KAK4371894.1"/>
    </source>
</evidence>
<dbReference type="Proteomes" id="UP001291623">
    <property type="component" value="Unassembled WGS sequence"/>
</dbReference>
<sequence>MTKNTLFKIFKSQLRFSTVYYCEKIQFSSGNMSADNRSVKKLFIVSGQRC</sequence>
<organism evidence="1 2">
    <name type="scientific">Anisodus tanguticus</name>
    <dbReference type="NCBI Taxonomy" id="243964"/>
    <lineage>
        <taxon>Eukaryota</taxon>
        <taxon>Viridiplantae</taxon>
        <taxon>Streptophyta</taxon>
        <taxon>Embryophyta</taxon>
        <taxon>Tracheophyta</taxon>
        <taxon>Spermatophyta</taxon>
        <taxon>Magnoliopsida</taxon>
        <taxon>eudicotyledons</taxon>
        <taxon>Gunneridae</taxon>
        <taxon>Pentapetalae</taxon>
        <taxon>asterids</taxon>
        <taxon>lamiids</taxon>
        <taxon>Solanales</taxon>
        <taxon>Solanaceae</taxon>
        <taxon>Solanoideae</taxon>
        <taxon>Hyoscyameae</taxon>
        <taxon>Anisodus</taxon>
    </lineage>
</organism>
<reference evidence="1" key="1">
    <citation type="submission" date="2023-12" db="EMBL/GenBank/DDBJ databases">
        <title>Genome assembly of Anisodus tanguticus.</title>
        <authorList>
            <person name="Wang Y.-J."/>
        </authorList>
    </citation>
    <scope>NUCLEOTIDE SEQUENCE</scope>
    <source>
        <strain evidence="1">KB-2021</strain>
        <tissue evidence="1">Leaf</tissue>
    </source>
</reference>
<comment type="caution">
    <text evidence="1">The sequence shown here is derived from an EMBL/GenBank/DDBJ whole genome shotgun (WGS) entry which is preliminary data.</text>
</comment>
<protein>
    <submittedName>
        <fullName evidence="1">Uncharacterized protein</fullName>
    </submittedName>
</protein>
<gene>
    <name evidence="1" type="ORF">RND71_007278</name>
</gene>
<dbReference type="AlphaFoldDB" id="A0AAE1SJJ2"/>
<dbReference type="EMBL" id="JAVYJV010000004">
    <property type="protein sequence ID" value="KAK4371894.1"/>
    <property type="molecule type" value="Genomic_DNA"/>
</dbReference>
<accession>A0AAE1SJJ2</accession>
<keyword evidence="2" id="KW-1185">Reference proteome</keyword>
<evidence type="ECO:0000313" key="2">
    <source>
        <dbReference type="Proteomes" id="UP001291623"/>
    </source>
</evidence>